<name>A0ABQ2W8F7_9ACTN</name>
<keyword evidence="3" id="KW-1185">Reference proteome</keyword>
<accession>A0ABQ2W8F7</accession>
<proteinExistence type="predicted"/>
<feature type="compositionally biased region" description="Basic and acidic residues" evidence="1">
    <location>
        <begin position="24"/>
        <end position="41"/>
    </location>
</feature>
<dbReference type="EMBL" id="BMTF01000041">
    <property type="protein sequence ID" value="GGV96703.1"/>
    <property type="molecule type" value="Genomic_DNA"/>
</dbReference>
<comment type="caution">
    <text evidence="2">The sequence shown here is derived from an EMBL/GenBank/DDBJ whole genome shotgun (WGS) entry which is preliminary data.</text>
</comment>
<evidence type="ECO:0000313" key="2">
    <source>
        <dbReference type="EMBL" id="GGV96703.1"/>
    </source>
</evidence>
<sequence length="100" mass="11775">MGGHRCQGGCMDDLVSRPAPRHVYGTDHDDPHPSGNDERDLIPLSVPEIRRLIGHVVIAPHCHPNEHRLRWSHFRRRSQARARRCHYQRRGHDPHMRLQY</sequence>
<evidence type="ECO:0000313" key="3">
    <source>
        <dbReference type="Proteomes" id="UP000660675"/>
    </source>
</evidence>
<reference evidence="3" key="1">
    <citation type="journal article" date="2019" name="Int. J. Syst. Evol. Microbiol.">
        <title>The Global Catalogue of Microorganisms (GCM) 10K type strain sequencing project: providing services to taxonomists for standard genome sequencing and annotation.</title>
        <authorList>
            <consortium name="The Broad Institute Genomics Platform"/>
            <consortium name="The Broad Institute Genome Sequencing Center for Infectious Disease"/>
            <person name="Wu L."/>
            <person name="Ma J."/>
        </authorList>
    </citation>
    <scope>NUCLEOTIDE SEQUENCE [LARGE SCALE GENOMIC DNA]</scope>
    <source>
        <strain evidence="3">JCM 4376</strain>
    </source>
</reference>
<protein>
    <submittedName>
        <fullName evidence="2">Uncharacterized protein</fullName>
    </submittedName>
</protein>
<dbReference type="Proteomes" id="UP000660675">
    <property type="component" value="Unassembled WGS sequence"/>
</dbReference>
<organism evidence="2 3">
    <name type="scientific">Streptomyces gelaticus</name>
    <dbReference type="NCBI Taxonomy" id="285446"/>
    <lineage>
        <taxon>Bacteria</taxon>
        <taxon>Bacillati</taxon>
        <taxon>Actinomycetota</taxon>
        <taxon>Actinomycetes</taxon>
        <taxon>Kitasatosporales</taxon>
        <taxon>Streptomycetaceae</taxon>
        <taxon>Streptomyces</taxon>
    </lineage>
</organism>
<gene>
    <name evidence="2" type="ORF">GCM10015535_66610</name>
</gene>
<feature type="region of interest" description="Disordered" evidence="1">
    <location>
        <begin position="17"/>
        <end position="41"/>
    </location>
</feature>
<evidence type="ECO:0000256" key="1">
    <source>
        <dbReference type="SAM" id="MobiDB-lite"/>
    </source>
</evidence>